<dbReference type="InterPro" id="IPR050389">
    <property type="entry name" value="LysR-type_TF"/>
</dbReference>
<organism evidence="6 7">
    <name type="scientific">Nocardia jiangsuensis</name>
    <dbReference type="NCBI Taxonomy" id="1691563"/>
    <lineage>
        <taxon>Bacteria</taxon>
        <taxon>Bacillati</taxon>
        <taxon>Actinomycetota</taxon>
        <taxon>Actinomycetes</taxon>
        <taxon>Mycobacteriales</taxon>
        <taxon>Nocardiaceae</taxon>
        <taxon>Nocardia</taxon>
    </lineage>
</organism>
<dbReference type="SUPFAM" id="SSF53850">
    <property type="entry name" value="Periplasmic binding protein-like II"/>
    <property type="match status" value="1"/>
</dbReference>
<feature type="domain" description="LysR substrate-binding" evidence="5">
    <location>
        <begin position="34"/>
        <end position="163"/>
    </location>
</feature>
<comment type="caution">
    <text evidence="6">The sequence shown here is derived from an EMBL/GenBank/DDBJ whole genome shotgun (WGS) entry which is preliminary data.</text>
</comment>
<proteinExistence type="predicted"/>
<evidence type="ECO:0000256" key="3">
    <source>
        <dbReference type="ARBA" id="ARBA00023163"/>
    </source>
</evidence>
<evidence type="ECO:0000256" key="2">
    <source>
        <dbReference type="ARBA" id="ARBA00023125"/>
    </source>
</evidence>
<evidence type="ECO:0000313" key="7">
    <source>
        <dbReference type="Proteomes" id="UP001595696"/>
    </source>
</evidence>
<feature type="region of interest" description="Disordered" evidence="4">
    <location>
        <begin position="1"/>
        <end position="31"/>
    </location>
</feature>
<keyword evidence="7" id="KW-1185">Reference proteome</keyword>
<keyword evidence="3" id="KW-0804">Transcription</keyword>
<feature type="region of interest" description="Disordered" evidence="4">
    <location>
        <begin position="169"/>
        <end position="206"/>
    </location>
</feature>
<protein>
    <submittedName>
        <fullName evidence="6">LysR substrate-binding domain-containing protein</fullName>
    </submittedName>
</protein>
<dbReference type="Pfam" id="PF03466">
    <property type="entry name" value="LysR_substrate"/>
    <property type="match status" value="1"/>
</dbReference>
<keyword evidence="2" id="KW-0238">DNA-binding</keyword>
<accession>A0ABV8DNH0</accession>
<gene>
    <name evidence="6" type="ORF">ACFO0B_05755</name>
</gene>
<evidence type="ECO:0000256" key="4">
    <source>
        <dbReference type="SAM" id="MobiDB-lite"/>
    </source>
</evidence>
<evidence type="ECO:0000256" key="1">
    <source>
        <dbReference type="ARBA" id="ARBA00023015"/>
    </source>
</evidence>
<sequence length="206" mass="22708">MAAVGAGSGRACRAHPRRARRHARTARLHHRPAQRTVFHDDWVAVCDPDRTPDPPTADDLRRLPWVLVYNSQTASTPAARRLRMLGIEPRVQVVTESFLTVPGLVTGSARIALLPRRLLALPGMREGLHAHPCPVELGQLTRAMWWHPMLTDEPEHRFLRTLIAHAARELDGSGPPPARTREQGHPSAAGRAGGVGVRTWARRPAG</sequence>
<evidence type="ECO:0000259" key="5">
    <source>
        <dbReference type="Pfam" id="PF03466"/>
    </source>
</evidence>
<feature type="compositionally biased region" description="Basic residues" evidence="4">
    <location>
        <begin position="12"/>
        <end position="31"/>
    </location>
</feature>
<keyword evidence="1" id="KW-0805">Transcription regulation</keyword>
<dbReference type="Gene3D" id="3.40.190.10">
    <property type="entry name" value="Periplasmic binding protein-like II"/>
    <property type="match status" value="2"/>
</dbReference>
<dbReference type="InterPro" id="IPR005119">
    <property type="entry name" value="LysR_subst-bd"/>
</dbReference>
<dbReference type="PANTHER" id="PTHR30118">
    <property type="entry name" value="HTH-TYPE TRANSCRIPTIONAL REGULATOR LEUO-RELATED"/>
    <property type="match status" value="1"/>
</dbReference>
<dbReference type="Proteomes" id="UP001595696">
    <property type="component" value="Unassembled WGS sequence"/>
</dbReference>
<feature type="compositionally biased region" description="Low complexity" evidence="4">
    <location>
        <begin position="197"/>
        <end position="206"/>
    </location>
</feature>
<dbReference type="EMBL" id="JBHSAX010000005">
    <property type="protein sequence ID" value="MFC3961493.1"/>
    <property type="molecule type" value="Genomic_DNA"/>
</dbReference>
<name>A0ABV8DNH0_9NOCA</name>
<evidence type="ECO:0000313" key="6">
    <source>
        <dbReference type="EMBL" id="MFC3961493.1"/>
    </source>
</evidence>
<reference evidence="7" key="1">
    <citation type="journal article" date="2019" name="Int. J. Syst. Evol. Microbiol.">
        <title>The Global Catalogue of Microorganisms (GCM) 10K type strain sequencing project: providing services to taxonomists for standard genome sequencing and annotation.</title>
        <authorList>
            <consortium name="The Broad Institute Genomics Platform"/>
            <consortium name="The Broad Institute Genome Sequencing Center for Infectious Disease"/>
            <person name="Wu L."/>
            <person name="Ma J."/>
        </authorList>
    </citation>
    <scope>NUCLEOTIDE SEQUENCE [LARGE SCALE GENOMIC DNA]</scope>
    <source>
        <strain evidence="7">CGMCC 4.7330</strain>
    </source>
</reference>
<dbReference type="RefSeq" id="WP_378611379.1">
    <property type="nucleotide sequence ID" value="NZ_JBHSAX010000005.1"/>
</dbReference>
<dbReference type="PANTHER" id="PTHR30118:SF15">
    <property type="entry name" value="TRANSCRIPTIONAL REGULATORY PROTEIN"/>
    <property type="match status" value="1"/>
</dbReference>